<feature type="chain" id="PRO_5042908828" evidence="1">
    <location>
        <begin position="24"/>
        <end position="101"/>
    </location>
</feature>
<name>A0AAQ3KDG6_9LILI</name>
<dbReference type="AlphaFoldDB" id="A0AAQ3KDG6"/>
<protein>
    <submittedName>
        <fullName evidence="2">Uncharacterized protein</fullName>
    </submittedName>
</protein>
<accession>A0AAQ3KDG6</accession>
<sequence length="101" mass="11799">MILPRGRLILFFILLFQMKGTEKKQKKRFRQPEAAKALRTAFDRLPLEEASEQLLMALRNEIGHLSHMINGRDARNRAISHLENWISKFRSATFSVSFQAE</sequence>
<dbReference type="EMBL" id="CP136893">
    <property type="protein sequence ID" value="WOL04442.1"/>
    <property type="molecule type" value="Genomic_DNA"/>
</dbReference>
<evidence type="ECO:0000256" key="1">
    <source>
        <dbReference type="SAM" id="SignalP"/>
    </source>
</evidence>
<keyword evidence="1" id="KW-0732">Signal</keyword>
<proteinExistence type="predicted"/>
<keyword evidence="3" id="KW-1185">Reference proteome</keyword>
<reference evidence="2 3" key="1">
    <citation type="submission" date="2023-10" db="EMBL/GenBank/DDBJ databases">
        <title>Chromosome-scale genome assembly provides insights into flower coloration mechanisms of Canna indica.</title>
        <authorList>
            <person name="Li C."/>
        </authorList>
    </citation>
    <scope>NUCLEOTIDE SEQUENCE [LARGE SCALE GENOMIC DNA]</scope>
    <source>
        <tissue evidence="2">Flower</tissue>
    </source>
</reference>
<dbReference type="Proteomes" id="UP001327560">
    <property type="component" value="Chromosome 4"/>
</dbReference>
<gene>
    <name evidence="2" type="ORF">Cni_G13163</name>
</gene>
<evidence type="ECO:0000313" key="2">
    <source>
        <dbReference type="EMBL" id="WOL04442.1"/>
    </source>
</evidence>
<feature type="signal peptide" evidence="1">
    <location>
        <begin position="1"/>
        <end position="23"/>
    </location>
</feature>
<evidence type="ECO:0000313" key="3">
    <source>
        <dbReference type="Proteomes" id="UP001327560"/>
    </source>
</evidence>
<organism evidence="2 3">
    <name type="scientific">Canna indica</name>
    <name type="common">Indian-shot</name>
    <dbReference type="NCBI Taxonomy" id="4628"/>
    <lineage>
        <taxon>Eukaryota</taxon>
        <taxon>Viridiplantae</taxon>
        <taxon>Streptophyta</taxon>
        <taxon>Embryophyta</taxon>
        <taxon>Tracheophyta</taxon>
        <taxon>Spermatophyta</taxon>
        <taxon>Magnoliopsida</taxon>
        <taxon>Liliopsida</taxon>
        <taxon>Zingiberales</taxon>
        <taxon>Cannaceae</taxon>
        <taxon>Canna</taxon>
    </lineage>
</organism>